<dbReference type="AlphaFoldDB" id="A0A7V7U065"/>
<comment type="caution">
    <text evidence="4">The sequence shown here is derived from an EMBL/GenBank/DDBJ whole genome shotgun (WGS) entry which is preliminary data.</text>
</comment>
<dbReference type="EMBL" id="VZDO01000006">
    <property type="protein sequence ID" value="KAB0680106.1"/>
    <property type="molecule type" value="Genomic_DNA"/>
</dbReference>
<feature type="transmembrane region" description="Helical" evidence="3">
    <location>
        <begin position="99"/>
        <end position="123"/>
    </location>
</feature>
<dbReference type="GO" id="GO:0005886">
    <property type="term" value="C:plasma membrane"/>
    <property type="evidence" value="ECO:0007669"/>
    <property type="project" value="UniProtKB-SubCell"/>
</dbReference>
<keyword evidence="5" id="KW-1185">Reference proteome</keyword>
<gene>
    <name evidence="4" type="ORF">F6X38_09885</name>
</gene>
<sequence>MTNAASLPIIERVWPVADARTRIVRNVALVAVGTLLLTVAAKTQVPFWPVPMTLQTMAVVLLGASLGSRLGFATVLAYLAEGAAGLPVFAGTPERGIGLAYMLGPTGGYLLGFLLAATLVGWLVERGFARSLPTVALSVLLGHATIHVFGLAWLGSLVGFDKAVAGGLLPFLPADLLKAALSTAIILAARPLARR</sequence>
<dbReference type="InterPro" id="IPR003784">
    <property type="entry name" value="BioY"/>
</dbReference>
<organism evidence="4 5">
    <name type="scientific">Plantimonas leprariae</name>
    <dbReference type="NCBI Taxonomy" id="2615207"/>
    <lineage>
        <taxon>Bacteria</taxon>
        <taxon>Pseudomonadati</taxon>
        <taxon>Pseudomonadota</taxon>
        <taxon>Alphaproteobacteria</taxon>
        <taxon>Hyphomicrobiales</taxon>
        <taxon>Aurantimonadaceae</taxon>
        <taxon>Plantimonas</taxon>
    </lineage>
</organism>
<evidence type="ECO:0000313" key="4">
    <source>
        <dbReference type="EMBL" id="KAB0680106.1"/>
    </source>
</evidence>
<keyword evidence="2" id="KW-0813">Transport</keyword>
<dbReference type="Gene3D" id="1.10.1760.20">
    <property type="match status" value="1"/>
</dbReference>
<comment type="subcellular location">
    <subcellularLocation>
        <location evidence="2">Cell membrane</location>
        <topology evidence="2">Multi-pass membrane protein</topology>
    </subcellularLocation>
</comment>
<keyword evidence="2 3" id="KW-0472">Membrane</keyword>
<protein>
    <recommendedName>
        <fullName evidence="2">Biotin transporter</fullName>
    </recommendedName>
</protein>
<keyword evidence="3" id="KW-0812">Transmembrane</keyword>
<feature type="transmembrane region" description="Helical" evidence="3">
    <location>
        <begin position="23"/>
        <end position="41"/>
    </location>
</feature>
<evidence type="ECO:0000256" key="3">
    <source>
        <dbReference type="SAM" id="Phobius"/>
    </source>
</evidence>
<name>A0A7V7U065_9HYPH</name>
<keyword evidence="2" id="KW-1003">Cell membrane</keyword>
<feature type="transmembrane region" description="Helical" evidence="3">
    <location>
        <begin position="135"/>
        <end position="156"/>
    </location>
</feature>
<evidence type="ECO:0000313" key="5">
    <source>
        <dbReference type="Proteomes" id="UP000432089"/>
    </source>
</evidence>
<dbReference type="Pfam" id="PF02632">
    <property type="entry name" value="BioY"/>
    <property type="match status" value="1"/>
</dbReference>
<dbReference type="Proteomes" id="UP000432089">
    <property type="component" value="Unassembled WGS sequence"/>
</dbReference>
<keyword evidence="3" id="KW-1133">Transmembrane helix</keyword>
<dbReference type="PIRSF" id="PIRSF016661">
    <property type="entry name" value="BioY"/>
    <property type="match status" value="1"/>
</dbReference>
<evidence type="ECO:0000256" key="1">
    <source>
        <dbReference type="ARBA" id="ARBA00010692"/>
    </source>
</evidence>
<dbReference type="PANTHER" id="PTHR34295">
    <property type="entry name" value="BIOTIN TRANSPORTER BIOY"/>
    <property type="match status" value="1"/>
</dbReference>
<feature type="transmembrane region" description="Helical" evidence="3">
    <location>
        <begin position="176"/>
        <end position="193"/>
    </location>
</feature>
<dbReference type="PANTHER" id="PTHR34295:SF1">
    <property type="entry name" value="BIOTIN TRANSPORTER BIOY"/>
    <property type="match status" value="1"/>
</dbReference>
<accession>A0A7V7U065</accession>
<evidence type="ECO:0000256" key="2">
    <source>
        <dbReference type="PIRNR" id="PIRNR016661"/>
    </source>
</evidence>
<proteinExistence type="inferred from homology"/>
<comment type="similarity">
    <text evidence="1 2">Belongs to the BioY family.</text>
</comment>
<feature type="transmembrane region" description="Helical" evidence="3">
    <location>
        <begin position="53"/>
        <end position="79"/>
    </location>
</feature>
<dbReference type="RefSeq" id="WP_150969562.1">
    <property type="nucleotide sequence ID" value="NZ_VZDO01000006.1"/>
</dbReference>
<dbReference type="GO" id="GO:0015225">
    <property type="term" value="F:biotin transmembrane transporter activity"/>
    <property type="evidence" value="ECO:0007669"/>
    <property type="project" value="UniProtKB-UniRule"/>
</dbReference>
<reference evidence="4 5" key="1">
    <citation type="submission" date="2019-09" db="EMBL/GenBank/DDBJ databases">
        <title>YIM 132180 draft genome.</title>
        <authorList>
            <person name="Zhang K."/>
        </authorList>
    </citation>
    <scope>NUCLEOTIDE SEQUENCE [LARGE SCALE GENOMIC DNA]</scope>
    <source>
        <strain evidence="4 5">YIM 132180</strain>
    </source>
</reference>